<dbReference type="InterPro" id="IPR053924">
    <property type="entry name" value="RecX_HTH_2nd"/>
</dbReference>
<protein>
    <recommendedName>
        <fullName evidence="3 5">Regulatory protein RecX</fullName>
    </recommendedName>
</protein>
<feature type="domain" description="RecX third three-helical" evidence="8">
    <location>
        <begin position="137"/>
        <end position="184"/>
    </location>
</feature>
<dbReference type="RefSeq" id="WP_142004770.1">
    <property type="nucleotide sequence ID" value="NZ_CAJTBP010000001.1"/>
</dbReference>
<dbReference type="GO" id="GO:0006282">
    <property type="term" value="P:regulation of DNA repair"/>
    <property type="evidence" value="ECO:0007669"/>
    <property type="project" value="UniProtKB-UniRule"/>
</dbReference>
<dbReference type="InterPro" id="IPR003783">
    <property type="entry name" value="Regulatory_RecX"/>
</dbReference>
<keyword evidence="4 5" id="KW-0963">Cytoplasm</keyword>
<evidence type="ECO:0000256" key="3">
    <source>
        <dbReference type="ARBA" id="ARBA00018111"/>
    </source>
</evidence>
<dbReference type="GO" id="GO:0005737">
    <property type="term" value="C:cytoplasm"/>
    <property type="evidence" value="ECO:0007669"/>
    <property type="project" value="UniProtKB-SubCell"/>
</dbReference>
<evidence type="ECO:0000256" key="2">
    <source>
        <dbReference type="ARBA" id="ARBA00009695"/>
    </source>
</evidence>
<evidence type="ECO:0000313" key="10">
    <source>
        <dbReference type="EMBL" id="TQL32714.1"/>
    </source>
</evidence>
<dbReference type="Pfam" id="PF21982">
    <property type="entry name" value="RecX_HTH1"/>
    <property type="match status" value="1"/>
</dbReference>
<dbReference type="AlphaFoldDB" id="A0A542XA93"/>
<dbReference type="EMBL" id="VFOK01000001">
    <property type="protein sequence ID" value="TQL32714.1"/>
    <property type="molecule type" value="Genomic_DNA"/>
</dbReference>
<dbReference type="HAMAP" id="MF_01114">
    <property type="entry name" value="RecX"/>
    <property type="match status" value="1"/>
</dbReference>
<feature type="domain" description="RecX second three-helical" evidence="7">
    <location>
        <begin position="90"/>
        <end position="131"/>
    </location>
</feature>
<dbReference type="Pfam" id="PF21981">
    <property type="entry name" value="RecX_HTH3"/>
    <property type="match status" value="1"/>
</dbReference>
<keyword evidence="11" id="KW-1185">Reference proteome</keyword>
<dbReference type="Proteomes" id="UP000318336">
    <property type="component" value="Unassembled WGS sequence"/>
</dbReference>
<organism evidence="10 11">
    <name type="scientific">Barrientosiimonas humi</name>
    <dbReference type="NCBI Taxonomy" id="999931"/>
    <lineage>
        <taxon>Bacteria</taxon>
        <taxon>Bacillati</taxon>
        <taxon>Actinomycetota</taxon>
        <taxon>Actinomycetes</taxon>
        <taxon>Micrococcales</taxon>
        <taxon>Dermacoccaceae</taxon>
        <taxon>Barrientosiimonas</taxon>
    </lineage>
</organism>
<name>A0A542XA93_9MICO</name>
<feature type="compositionally biased region" description="Low complexity" evidence="6">
    <location>
        <begin position="24"/>
        <end position="33"/>
    </location>
</feature>
<evidence type="ECO:0000259" key="9">
    <source>
        <dbReference type="Pfam" id="PF21982"/>
    </source>
</evidence>
<reference evidence="10 11" key="1">
    <citation type="submission" date="2019-06" db="EMBL/GenBank/DDBJ databases">
        <title>Sequencing the genomes of 1000 actinobacteria strains.</title>
        <authorList>
            <person name="Klenk H.-P."/>
        </authorList>
    </citation>
    <scope>NUCLEOTIDE SEQUENCE [LARGE SCALE GENOMIC DNA]</scope>
    <source>
        <strain evidence="10 11">DSM 24617</strain>
    </source>
</reference>
<evidence type="ECO:0000256" key="6">
    <source>
        <dbReference type="SAM" id="MobiDB-lite"/>
    </source>
</evidence>
<gene>
    <name evidence="5" type="primary">recX</name>
    <name evidence="10" type="ORF">FB554_0846</name>
</gene>
<evidence type="ECO:0000259" key="7">
    <source>
        <dbReference type="Pfam" id="PF02631"/>
    </source>
</evidence>
<dbReference type="OrthoDB" id="5244465at2"/>
<dbReference type="Gene3D" id="1.10.10.10">
    <property type="entry name" value="Winged helix-like DNA-binding domain superfamily/Winged helix DNA-binding domain"/>
    <property type="match status" value="3"/>
</dbReference>
<evidence type="ECO:0000256" key="4">
    <source>
        <dbReference type="ARBA" id="ARBA00022490"/>
    </source>
</evidence>
<dbReference type="PANTHER" id="PTHR33602:SF1">
    <property type="entry name" value="REGULATORY PROTEIN RECX FAMILY PROTEIN"/>
    <property type="match status" value="1"/>
</dbReference>
<comment type="caution">
    <text evidence="10">The sequence shown here is derived from an EMBL/GenBank/DDBJ whole genome shotgun (WGS) entry which is preliminary data.</text>
</comment>
<accession>A0A542XA93</accession>
<comment type="function">
    <text evidence="5">Modulates RecA activity.</text>
</comment>
<evidence type="ECO:0000313" key="11">
    <source>
        <dbReference type="Proteomes" id="UP000318336"/>
    </source>
</evidence>
<dbReference type="InterPro" id="IPR053926">
    <property type="entry name" value="RecX_HTH_1st"/>
</dbReference>
<dbReference type="Pfam" id="PF02631">
    <property type="entry name" value="RecX_HTH2"/>
    <property type="match status" value="1"/>
</dbReference>
<feature type="domain" description="RecX first three-helical" evidence="9">
    <location>
        <begin position="44"/>
        <end position="83"/>
    </location>
</feature>
<comment type="similarity">
    <text evidence="2 5">Belongs to the RecX family.</text>
</comment>
<evidence type="ECO:0000259" key="8">
    <source>
        <dbReference type="Pfam" id="PF21981"/>
    </source>
</evidence>
<dbReference type="PANTHER" id="PTHR33602">
    <property type="entry name" value="REGULATORY PROTEIN RECX FAMILY PROTEIN"/>
    <property type="match status" value="1"/>
</dbReference>
<feature type="region of interest" description="Disordered" evidence="6">
    <location>
        <begin position="1"/>
        <end position="41"/>
    </location>
</feature>
<proteinExistence type="inferred from homology"/>
<dbReference type="InterPro" id="IPR053925">
    <property type="entry name" value="RecX_HTH_3rd"/>
</dbReference>
<dbReference type="InterPro" id="IPR036388">
    <property type="entry name" value="WH-like_DNA-bd_sf"/>
</dbReference>
<evidence type="ECO:0000256" key="5">
    <source>
        <dbReference type="HAMAP-Rule" id="MF_01114"/>
    </source>
</evidence>
<evidence type="ECO:0000256" key="1">
    <source>
        <dbReference type="ARBA" id="ARBA00004496"/>
    </source>
</evidence>
<comment type="subcellular location">
    <subcellularLocation>
        <location evidence="1 5">Cytoplasm</location>
    </subcellularLocation>
</comment>
<sequence length="197" mass="21764">MTASQQHPAAPSTSPRGRRRGRASEPPATGAAAADREPDAHEVARTIALRQLTMGPRSRSQLEDKLRQRGCDDQVATEVLDRLEEVGLIDDTAYAQMLVRSQQATRGLARRALRHELRKKGVDDDTAAEALDQVSDEAEVEQARELVAKKLRSMHGLDATVQARRLAGMLARKGYGGDVAWRVVREAVDEAEEHRRD</sequence>